<reference evidence="3 4" key="1">
    <citation type="submission" date="2017-07" db="EMBL/GenBank/DDBJ databases">
        <title>Complete genome sequence of Actinoalloteichus hoggarensis DSM 45943, type strain of Actinoalloteichus hoggarensis.</title>
        <authorList>
            <person name="Ruckert C."/>
            <person name="Nouioui I."/>
            <person name="Willmese J."/>
            <person name="van Wezel G."/>
            <person name="Klenk H.-P."/>
            <person name="Kalinowski J."/>
            <person name="Zotchev S.B."/>
        </authorList>
    </citation>
    <scope>NUCLEOTIDE SEQUENCE [LARGE SCALE GENOMIC DNA]</scope>
    <source>
        <strain evidence="3 4">DSM 45943</strain>
    </source>
</reference>
<evidence type="ECO:0000313" key="3">
    <source>
        <dbReference type="EMBL" id="ASO20563.1"/>
    </source>
</evidence>
<proteinExistence type="predicted"/>
<keyword evidence="4" id="KW-1185">Reference proteome</keyword>
<sequence length="251" mass="26193">MGGSAGAARINIMPNDAVPQDEQSDEETTLGNEYDSRGPTGGVNLADMFGPGGALHGIDVSLAGSISKDLRKTMVGLGPAIQAASEAARPLRLADMFGPGGALHGIDVSLAGGKNPSVFHRNLDVENFFDIKTMKRISESFQVAPDAGAEKKLLEQVPTNNIAFDQLVNKVDALIEGGLASEVSSTEKKLASKGISLPQASSMIGTALLLQVSIVLYVGARDWFEAVSQIFGFPANLIGALALILAFRGSR</sequence>
<dbReference type="AlphaFoldDB" id="A0A221W4C8"/>
<dbReference type="Proteomes" id="UP000204221">
    <property type="component" value="Chromosome"/>
</dbReference>
<feature type="transmembrane region" description="Helical" evidence="2">
    <location>
        <begin position="226"/>
        <end position="247"/>
    </location>
</feature>
<evidence type="ECO:0000256" key="2">
    <source>
        <dbReference type="SAM" id="Phobius"/>
    </source>
</evidence>
<evidence type="ECO:0000313" key="4">
    <source>
        <dbReference type="Proteomes" id="UP000204221"/>
    </source>
</evidence>
<feature type="region of interest" description="Disordered" evidence="1">
    <location>
        <begin position="1"/>
        <end position="38"/>
    </location>
</feature>
<evidence type="ECO:0000256" key="1">
    <source>
        <dbReference type="SAM" id="MobiDB-lite"/>
    </source>
</evidence>
<keyword evidence="2" id="KW-1133">Transmembrane helix</keyword>
<gene>
    <name evidence="3" type="ORF">AHOG_14610</name>
</gene>
<organism evidence="3 4">
    <name type="scientific">Actinoalloteichus hoggarensis</name>
    <dbReference type="NCBI Taxonomy" id="1470176"/>
    <lineage>
        <taxon>Bacteria</taxon>
        <taxon>Bacillati</taxon>
        <taxon>Actinomycetota</taxon>
        <taxon>Actinomycetes</taxon>
        <taxon>Pseudonocardiales</taxon>
        <taxon>Pseudonocardiaceae</taxon>
        <taxon>Actinoalloteichus</taxon>
    </lineage>
</organism>
<keyword evidence="2" id="KW-0812">Transmembrane</keyword>
<keyword evidence="2" id="KW-0472">Membrane</keyword>
<accession>A0A221W4C8</accession>
<dbReference type="EMBL" id="CP022521">
    <property type="protein sequence ID" value="ASO20563.1"/>
    <property type="molecule type" value="Genomic_DNA"/>
</dbReference>
<name>A0A221W4C8_9PSEU</name>
<dbReference type="KEGG" id="ahg:AHOG_14610"/>
<protein>
    <submittedName>
        <fullName evidence="3">Uncharacterized protein</fullName>
    </submittedName>
</protein>
<feature type="transmembrane region" description="Helical" evidence="2">
    <location>
        <begin position="200"/>
        <end position="220"/>
    </location>
</feature>